<evidence type="ECO:0000256" key="3">
    <source>
        <dbReference type="ARBA" id="ARBA00022840"/>
    </source>
</evidence>
<comment type="caution">
    <text evidence="4">The sequence shown here is derived from an EMBL/GenBank/DDBJ whole genome shotgun (WGS) entry which is preliminary data.</text>
</comment>
<keyword evidence="5" id="KW-1185">Reference proteome</keyword>
<keyword evidence="2" id="KW-0547">Nucleotide-binding</keyword>
<dbReference type="STRING" id="1138822.PL11_002190"/>
<dbReference type="InterPro" id="IPR027417">
    <property type="entry name" value="P-loop_NTPase"/>
</dbReference>
<gene>
    <name evidence="4" type="ORF">NBRC111893_239</name>
</gene>
<reference evidence="4 5" key="1">
    <citation type="submission" date="2017-11" db="EMBL/GenBank/DDBJ databases">
        <title>Draft Genome Sequence of Lactobacillus curieae NBRC 111893 isolated from Koso, a Japanese sugar-Vegetable Fermented Beverage.</title>
        <authorList>
            <person name="Chiou T.Y."/>
            <person name="Oshima K."/>
            <person name="Suda W."/>
            <person name="Hattori M."/>
            <person name="Takahashi T."/>
        </authorList>
    </citation>
    <scope>NUCLEOTIDE SEQUENCE [LARGE SCALE GENOMIC DNA]</scope>
    <source>
        <strain evidence="4 5">NBRC111893</strain>
    </source>
</reference>
<dbReference type="EMBL" id="BEXA01000001">
    <property type="protein sequence ID" value="GAY72093.1"/>
    <property type="molecule type" value="Genomic_DNA"/>
</dbReference>
<keyword evidence="3 4" id="KW-0067">ATP-binding</keyword>
<proteinExistence type="predicted"/>
<dbReference type="Proteomes" id="UP000286974">
    <property type="component" value="Unassembled WGS sequence"/>
</dbReference>
<evidence type="ECO:0000256" key="2">
    <source>
        <dbReference type="ARBA" id="ARBA00022741"/>
    </source>
</evidence>
<accession>A0A401FI99</accession>
<dbReference type="GO" id="GO:0005524">
    <property type="term" value="F:ATP binding"/>
    <property type="evidence" value="ECO:0007669"/>
    <property type="project" value="UniProtKB-KW"/>
</dbReference>
<dbReference type="SUPFAM" id="SSF52540">
    <property type="entry name" value="P-loop containing nucleoside triphosphate hydrolases"/>
    <property type="match status" value="1"/>
</dbReference>
<name>A0A401FI99_9LACO</name>
<evidence type="ECO:0000256" key="1">
    <source>
        <dbReference type="ARBA" id="ARBA00022448"/>
    </source>
</evidence>
<evidence type="ECO:0000313" key="5">
    <source>
        <dbReference type="Proteomes" id="UP000286974"/>
    </source>
</evidence>
<dbReference type="InterPro" id="IPR051782">
    <property type="entry name" value="ABC_Transporter_VariousFunc"/>
</dbReference>
<dbReference type="Gene3D" id="3.40.50.300">
    <property type="entry name" value="P-loop containing nucleotide triphosphate hydrolases"/>
    <property type="match status" value="1"/>
</dbReference>
<keyword evidence="1" id="KW-0813">Transport</keyword>
<sequence>MILALSVPAKFIFLDEPVLGLDANHRELFYRELIQTFSDRPRTFIISTHLIEEVANIVSDVVMIDMGHVLLDQPVETILAKTHAVVGPAEEVDQYTNGLNVIGNDQMGNLKTNYVFGDLDNDRPISDTVQISSFDLQKLFIFLTNIQGNGGSY</sequence>
<dbReference type="AlphaFoldDB" id="A0A401FI99"/>
<dbReference type="PANTHER" id="PTHR42939:SF1">
    <property type="entry name" value="ABC TRANSPORTER ATP-BINDING PROTEIN ALBC-RELATED"/>
    <property type="match status" value="1"/>
</dbReference>
<dbReference type="PANTHER" id="PTHR42939">
    <property type="entry name" value="ABC TRANSPORTER ATP-BINDING PROTEIN ALBC-RELATED"/>
    <property type="match status" value="1"/>
</dbReference>
<evidence type="ECO:0000313" key="4">
    <source>
        <dbReference type="EMBL" id="GAY72093.1"/>
    </source>
</evidence>
<organism evidence="4 5">
    <name type="scientific">Lentilactobacillus kosonis</name>
    <dbReference type="NCBI Taxonomy" id="2810561"/>
    <lineage>
        <taxon>Bacteria</taxon>
        <taxon>Bacillati</taxon>
        <taxon>Bacillota</taxon>
        <taxon>Bacilli</taxon>
        <taxon>Lactobacillales</taxon>
        <taxon>Lactobacillaceae</taxon>
        <taxon>Lentilactobacillus</taxon>
    </lineage>
</organism>
<protein>
    <submittedName>
        <fullName evidence="4">ABC transporter, ATP-binding protein</fullName>
    </submittedName>
</protein>